<dbReference type="PROSITE" id="PS00152">
    <property type="entry name" value="ATPASE_ALPHA_BETA"/>
    <property type="match status" value="1"/>
</dbReference>
<dbReference type="FunFam" id="3.40.50.12240:FF:000002">
    <property type="entry name" value="Flagellum-specific ATP synthase FliI"/>
    <property type="match status" value="1"/>
</dbReference>
<keyword evidence="12" id="KW-0472">Membrane</keyword>
<dbReference type="FunFam" id="3.40.50.300:FF:002432">
    <property type="entry name" value="ATP synthase subunit alpha, mitochondrial"/>
    <property type="match status" value="1"/>
</dbReference>
<dbReference type="InterPro" id="IPR050053">
    <property type="entry name" value="ATPase_alpha/beta_chains"/>
</dbReference>
<dbReference type="GO" id="GO:0030257">
    <property type="term" value="C:type III protein secretion system complex"/>
    <property type="evidence" value="ECO:0007669"/>
    <property type="project" value="InterPro"/>
</dbReference>
<keyword evidence="13" id="KW-0139">CF(1)</keyword>
<evidence type="ECO:0000256" key="8">
    <source>
        <dbReference type="ARBA" id="ARBA00022840"/>
    </source>
</evidence>
<evidence type="ECO:0000256" key="10">
    <source>
        <dbReference type="ARBA" id="ARBA00022967"/>
    </source>
</evidence>
<dbReference type="NCBIfam" id="TIGR03497">
    <property type="entry name" value="FliI_clade2"/>
    <property type="match status" value="1"/>
</dbReference>
<evidence type="ECO:0000256" key="1">
    <source>
        <dbReference type="ARBA" id="ARBA00004370"/>
    </source>
</evidence>
<sequence length="434" mass="47444">MNNLSSYLETIEKVKPIKAEGRVTQAVGSVIESLGPTASIGEICQLYSQDGKSIRAEVVGFKDNKILLMPIEEIQGIRTGATTVATGHPLIIRVGEKLLGRVVDGLGQPIDGKGPLWTKEERPIYTCPPSPLSRRRIRQPLSVGIRAIDGLLTCGKGQRMGIFAGSGVGKSSLLGRMAKHSQADVNVIALIGERGREVQDFLKKSLGEEGLRRSVVVAVTSDQPALLRVKGAFIATTIAEYFRDQGLDVLLIMDSLTRFAMAQREIGLAIGEPPGTKAYPPSVYALLPRLLERAGCFAKGSITAFYAVLVEADDINEPISDAARSILDGHIVLSRNLASRNHYPAIDILRSISRLMVDLVAPEHKEAAHKLREVLSIYEEAEDLINIGAYVKGSNPKIDYALAMIDKVNDYLRQDLDEYTPYSEAVERLIRMFK</sequence>
<dbReference type="GO" id="GO:0005737">
    <property type="term" value="C:cytoplasm"/>
    <property type="evidence" value="ECO:0007669"/>
    <property type="project" value="UniProtKB-SubCell"/>
</dbReference>
<dbReference type="Pfam" id="PF00006">
    <property type="entry name" value="ATP-synt_ab"/>
    <property type="match status" value="1"/>
</dbReference>
<evidence type="ECO:0000256" key="2">
    <source>
        <dbReference type="ARBA" id="ARBA00004496"/>
    </source>
</evidence>
<keyword evidence="11" id="KW-0406">Ion transport</keyword>
<feature type="domain" description="AAA+ ATPase" evidence="17">
    <location>
        <begin position="156"/>
        <end position="337"/>
    </location>
</feature>
<proteinExistence type="inferred from homology"/>
<accession>A0A497E2A0</accession>
<dbReference type="NCBIfam" id="TIGR01026">
    <property type="entry name" value="fliI_yscN"/>
    <property type="match status" value="1"/>
</dbReference>
<dbReference type="Pfam" id="PF18269">
    <property type="entry name" value="T3SS_ATPase_C"/>
    <property type="match status" value="1"/>
</dbReference>
<evidence type="ECO:0000256" key="3">
    <source>
        <dbReference type="ARBA" id="ARBA00008936"/>
    </source>
</evidence>
<comment type="catalytic activity">
    <reaction evidence="16">
        <text>ATP + H2O + cellular proteinSide 1 = ADP + phosphate + cellular proteinSide 2.</text>
        <dbReference type="EC" id="7.4.2.8"/>
    </reaction>
</comment>
<keyword evidence="5" id="KW-0963">Cytoplasm</keyword>
<dbReference type="GO" id="GO:0044780">
    <property type="term" value="P:bacterial-type flagellum assembly"/>
    <property type="evidence" value="ECO:0007669"/>
    <property type="project" value="InterPro"/>
</dbReference>
<organism evidence="18 19">
    <name type="scientific">Aerophobetes bacterium</name>
    <dbReference type="NCBI Taxonomy" id="2030807"/>
    <lineage>
        <taxon>Bacteria</taxon>
        <taxon>Candidatus Aerophobota</taxon>
    </lineage>
</organism>
<keyword evidence="18" id="KW-0282">Flagellum</keyword>
<keyword evidence="8" id="KW-0067">ATP-binding</keyword>
<evidence type="ECO:0000256" key="11">
    <source>
        <dbReference type="ARBA" id="ARBA00023065"/>
    </source>
</evidence>
<dbReference type="CDD" id="cd18114">
    <property type="entry name" value="ATP-synt_flagellum-secretory_path_III_C"/>
    <property type="match status" value="1"/>
</dbReference>
<keyword evidence="7" id="KW-0375">Hydrogen ion transport</keyword>
<dbReference type="InterPro" id="IPR020003">
    <property type="entry name" value="ATPase_a/bsu_AS"/>
</dbReference>
<evidence type="ECO:0000256" key="4">
    <source>
        <dbReference type="ARBA" id="ARBA00022448"/>
    </source>
</evidence>
<comment type="caution">
    <text evidence="18">The sequence shown here is derived from an EMBL/GenBank/DDBJ whole genome shotgun (WGS) entry which is preliminary data.</text>
</comment>
<dbReference type="InterPro" id="IPR022425">
    <property type="entry name" value="FliI_clade2"/>
</dbReference>
<evidence type="ECO:0000256" key="15">
    <source>
        <dbReference type="ARBA" id="ARBA00026013"/>
    </source>
</evidence>
<dbReference type="CDD" id="cd01136">
    <property type="entry name" value="ATPase_flagellum-secretory_path_III"/>
    <property type="match status" value="1"/>
</dbReference>
<name>A0A497E2A0_UNCAE</name>
<gene>
    <name evidence="18" type="primary">fliI</name>
    <name evidence="18" type="ORF">DRJ00_07200</name>
</gene>
<dbReference type="EMBL" id="QMPZ01000129">
    <property type="protein sequence ID" value="RLE07941.1"/>
    <property type="molecule type" value="Genomic_DNA"/>
</dbReference>
<dbReference type="GO" id="GO:0005524">
    <property type="term" value="F:ATP binding"/>
    <property type="evidence" value="ECO:0007669"/>
    <property type="project" value="UniProtKB-KW"/>
</dbReference>
<comment type="similarity">
    <text evidence="3">Belongs to the ATPase alpha/beta chains family.</text>
</comment>
<dbReference type="InterPro" id="IPR003593">
    <property type="entry name" value="AAA+_ATPase"/>
</dbReference>
<keyword evidence="10" id="KW-1278">Translocase</keyword>
<dbReference type="GO" id="GO:0008564">
    <property type="term" value="F:protein-exporting ATPase activity"/>
    <property type="evidence" value="ECO:0007669"/>
    <property type="project" value="UniProtKB-EC"/>
</dbReference>
<dbReference type="Gene3D" id="3.40.50.12240">
    <property type="match status" value="1"/>
</dbReference>
<keyword evidence="6" id="KW-0547">Nucleotide-binding</keyword>
<evidence type="ECO:0000256" key="14">
    <source>
        <dbReference type="ARBA" id="ARBA00023310"/>
    </source>
</evidence>
<keyword evidence="18" id="KW-0966">Cell projection</keyword>
<keyword evidence="9" id="KW-0653">Protein transport</keyword>
<evidence type="ECO:0000256" key="5">
    <source>
        <dbReference type="ARBA" id="ARBA00022490"/>
    </source>
</evidence>
<dbReference type="Pfam" id="PF02874">
    <property type="entry name" value="ATP-synt_ab_N"/>
    <property type="match status" value="1"/>
</dbReference>
<dbReference type="GO" id="GO:0030254">
    <property type="term" value="P:protein secretion by the type III secretion system"/>
    <property type="evidence" value="ECO:0007669"/>
    <property type="project" value="InterPro"/>
</dbReference>
<keyword evidence="18" id="KW-0969">Cilium</keyword>
<dbReference type="InterPro" id="IPR005714">
    <property type="entry name" value="ATPase_T3SS_FliI/YscN"/>
</dbReference>
<evidence type="ECO:0000256" key="12">
    <source>
        <dbReference type="ARBA" id="ARBA00023136"/>
    </source>
</evidence>
<comment type="subunit">
    <text evidence="15">F-type ATPases have 2 components, CF(1) - the catalytic core - and CF(0) - the membrane proton channel. CF(1) has five subunits: alpha(3), beta(3), gamma(1), delta(1), epsilon(1). CF(0) has four main subunits: a(1), b(1), b'(1) and c(9-12).</text>
</comment>
<evidence type="ECO:0000256" key="16">
    <source>
        <dbReference type="ARBA" id="ARBA00034006"/>
    </source>
</evidence>
<dbReference type="InterPro" id="IPR027417">
    <property type="entry name" value="P-loop_NTPase"/>
</dbReference>
<dbReference type="SUPFAM" id="SSF52540">
    <property type="entry name" value="P-loop containing nucleoside triphosphate hydrolases"/>
    <property type="match status" value="1"/>
</dbReference>
<reference evidence="18 19" key="1">
    <citation type="submission" date="2018-06" db="EMBL/GenBank/DDBJ databases">
        <title>Extensive metabolic versatility and redundancy in microbially diverse, dynamic hydrothermal sediments.</title>
        <authorList>
            <person name="Dombrowski N."/>
            <person name="Teske A."/>
            <person name="Baker B.J."/>
        </authorList>
    </citation>
    <scope>NUCLEOTIDE SEQUENCE [LARGE SCALE GENOMIC DNA]</scope>
    <source>
        <strain evidence="18">B47_G16</strain>
    </source>
</reference>
<dbReference type="GO" id="GO:0046933">
    <property type="term" value="F:proton-transporting ATP synthase activity, rotational mechanism"/>
    <property type="evidence" value="ECO:0007669"/>
    <property type="project" value="TreeGrafter"/>
</dbReference>
<comment type="subcellular location">
    <subcellularLocation>
        <location evidence="2">Cytoplasm</location>
    </subcellularLocation>
    <subcellularLocation>
        <location evidence="1">Membrane</location>
    </subcellularLocation>
</comment>
<evidence type="ECO:0000313" key="19">
    <source>
        <dbReference type="Proteomes" id="UP000279422"/>
    </source>
</evidence>
<dbReference type="Proteomes" id="UP000279422">
    <property type="component" value="Unassembled WGS sequence"/>
</dbReference>
<dbReference type="InterPro" id="IPR000194">
    <property type="entry name" value="ATPase_F1/V1/A1_a/bsu_nucl-bd"/>
</dbReference>
<dbReference type="InterPro" id="IPR004100">
    <property type="entry name" value="ATPase_F1/V1/A1_a/bsu_N"/>
</dbReference>
<keyword evidence="14" id="KW-0066">ATP synthesis</keyword>
<evidence type="ECO:0000256" key="13">
    <source>
        <dbReference type="ARBA" id="ARBA00023196"/>
    </source>
</evidence>
<dbReference type="AlphaFoldDB" id="A0A497E2A0"/>
<dbReference type="InterPro" id="IPR040627">
    <property type="entry name" value="T3SS_ATPase_C"/>
</dbReference>
<dbReference type="PANTHER" id="PTHR15184:SF9">
    <property type="entry name" value="SPI-1 TYPE 3 SECRETION SYSTEM ATPASE"/>
    <property type="match status" value="1"/>
</dbReference>
<keyword evidence="4" id="KW-0813">Transport</keyword>
<dbReference type="PANTHER" id="PTHR15184">
    <property type="entry name" value="ATP SYNTHASE"/>
    <property type="match status" value="1"/>
</dbReference>
<evidence type="ECO:0000256" key="7">
    <source>
        <dbReference type="ARBA" id="ARBA00022781"/>
    </source>
</evidence>
<dbReference type="GO" id="GO:0016887">
    <property type="term" value="F:ATP hydrolysis activity"/>
    <property type="evidence" value="ECO:0007669"/>
    <property type="project" value="InterPro"/>
</dbReference>
<dbReference type="CDD" id="cd18117">
    <property type="entry name" value="ATP-synt_flagellum-secretory_path_III_N"/>
    <property type="match status" value="1"/>
</dbReference>
<evidence type="ECO:0000256" key="6">
    <source>
        <dbReference type="ARBA" id="ARBA00022741"/>
    </source>
</evidence>
<dbReference type="SMART" id="SM00382">
    <property type="entry name" value="AAA"/>
    <property type="match status" value="1"/>
</dbReference>
<evidence type="ECO:0000259" key="17">
    <source>
        <dbReference type="SMART" id="SM00382"/>
    </source>
</evidence>
<protein>
    <submittedName>
        <fullName evidence="18">Flagellar protein export ATPase FliI</fullName>
    </submittedName>
</protein>
<evidence type="ECO:0000256" key="9">
    <source>
        <dbReference type="ARBA" id="ARBA00022927"/>
    </source>
</evidence>
<evidence type="ECO:0000313" key="18">
    <source>
        <dbReference type="EMBL" id="RLE07941.1"/>
    </source>
</evidence>
<dbReference type="GO" id="GO:0071973">
    <property type="term" value="P:bacterial-type flagellum-dependent cell motility"/>
    <property type="evidence" value="ECO:0007669"/>
    <property type="project" value="InterPro"/>
</dbReference>
<dbReference type="GO" id="GO:0045259">
    <property type="term" value="C:proton-transporting ATP synthase complex"/>
    <property type="evidence" value="ECO:0007669"/>
    <property type="project" value="UniProtKB-KW"/>
</dbReference>